<feature type="domain" description="Cell division control protein 73 C-terminal" evidence="6">
    <location>
        <begin position="274"/>
        <end position="448"/>
    </location>
</feature>
<keyword evidence="3" id="KW-0804">Transcription</keyword>
<evidence type="ECO:0000313" key="7">
    <source>
        <dbReference type="EMBL" id="KKY17845.1"/>
    </source>
</evidence>
<comment type="caution">
    <text evidence="7">The sequence shown here is derived from an EMBL/GenBank/DDBJ whole genome shotgun (WGS) entry which is preliminary data.</text>
</comment>
<organism evidence="7 8">
    <name type="scientific">Phaeomoniella chlamydospora</name>
    <name type="common">Phaeoacremonium chlamydosporum</name>
    <dbReference type="NCBI Taxonomy" id="158046"/>
    <lineage>
        <taxon>Eukaryota</taxon>
        <taxon>Fungi</taxon>
        <taxon>Dikarya</taxon>
        <taxon>Ascomycota</taxon>
        <taxon>Pezizomycotina</taxon>
        <taxon>Eurotiomycetes</taxon>
        <taxon>Chaetothyriomycetidae</taxon>
        <taxon>Phaeomoniellales</taxon>
        <taxon>Phaeomoniellaceae</taxon>
        <taxon>Phaeomoniella</taxon>
    </lineage>
</organism>
<evidence type="ECO:0000256" key="5">
    <source>
        <dbReference type="SAM" id="MobiDB-lite"/>
    </source>
</evidence>
<dbReference type="GO" id="GO:0000993">
    <property type="term" value="F:RNA polymerase II complex binding"/>
    <property type="evidence" value="ECO:0007669"/>
    <property type="project" value="TreeGrafter"/>
</dbReference>
<dbReference type="InterPro" id="IPR031336">
    <property type="entry name" value="CDC73_C"/>
</dbReference>
<evidence type="ECO:0000256" key="1">
    <source>
        <dbReference type="ARBA" id="ARBA00004123"/>
    </source>
</evidence>
<protein>
    <submittedName>
        <fullName evidence="7">Putative pol ii transcription elongation factor subunit cdc73</fullName>
    </submittedName>
</protein>
<evidence type="ECO:0000256" key="2">
    <source>
        <dbReference type="ARBA" id="ARBA00010427"/>
    </source>
</evidence>
<accession>A0A0G2GLV8</accession>
<reference evidence="7 8" key="2">
    <citation type="submission" date="2015-05" db="EMBL/GenBank/DDBJ databases">
        <authorList>
            <person name="Morales-Cruz A."/>
            <person name="Amrine K.C."/>
            <person name="Cantu D."/>
        </authorList>
    </citation>
    <scope>NUCLEOTIDE SEQUENCE [LARGE SCALE GENOMIC DNA]</scope>
    <source>
        <strain evidence="7">UCRPC4</strain>
    </source>
</reference>
<evidence type="ECO:0000259" key="6">
    <source>
        <dbReference type="Pfam" id="PF05179"/>
    </source>
</evidence>
<dbReference type="PANTHER" id="PTHR12466">
    <property type="entry name" value="CDC73 DOMAIN PROTEIN"/>
    <property type="match status" value="1"/>
</dbReference>
<sequence length="459" mass="49923">MVSADSVVADPLFALRQSIAAGNNAVLTTSSDIETALAQQTSSLADATQLYFTSPIPQCIPLSSPTRFVPSGSPVDLRSIYFAWQKKDVAIPEYIAAAQELNSALPEGQKIRNLVFVERLDLITWLEGASEESEYITPADGAAVGPGDSATAQAADVSAQVASGAAGGVATVPSAGASGAIVQAGGRPVKVIDARLQEIYNGERRMGDRNTVLRGIKPTDFSHVRKTAETFLGRHRRQQPTSQRPGAPPSRQSRPSTSIPPSMPPAKATPQSKRSDPIVLLSPSASSLLRLSNIKSFLDTGHFVPPDHPNLASHSGTNLLHITRQLRSLDSMLPPGTTPRPYRFIIVDSPEMFKPDYWSRVVAVFTTGQTWQFKSYKWRDPPDLFKNVLGIFVGWRGEEVPAVVRGWGRGVACFQVERWDEKSHGDGRAEKRWRDREVVEGIWGAIEGHMRSRGWVGGK</sequence>
<dbReference type="Proteomes" id="UP000053317">
    <property type="component" value="Unassembled WGS sequence"/>
</dbReference>
<name>A0A0G2GLV8_PHACM</name>
<dbReference type="Gene3D" id="3.40.50.11990">
    <property type="entry name" value="RNA polymerase II accessory factor, Cdc73 C-terminal domain"/>
    <property type="match status" value="1"/>
</dbReference>
<dbReference type="PANTHER" id="PTHR12466:SF8">
    <property type="entry name" value="PARAFIBROMIN"/>
    <property type="match status" value="1"/>
</dbReference>
<dbReference type="InterPro" id="IPR038103">
    <property type="entry name" value="CDC73_C_sf"/>
</dbReference>
<dbReference type="GO" id="GO:0032968">
    <property type="term" value="P:positive regulation of transcription elongation by RNA polymerase II"/>
    <property type="evidence" value="ECO:0007669"/>
    <property type="project" value="TreeGrafter"/>
</dbReference>
<comment type="subcellular location">
    <subcellularLocation>
        <location evidence="1">Nucleus</location>
    </subcellularLocation>
</comment>
<comment type="similarity">
    <text evidence="2">Belongs to the CDC73 family.</text>
</comment>
<dbReference type="OrthoDB" id="2186602at2759"/>
<dbReference type="GO" id="GO:0006368">
    <property type="term" value="P:transcription elongation by RNA polymerase II"/>
    <property type="evidence" value="ECO:0007669"/>
    <property type="project" value="InterPro"/>
</dbReference>
<proteinExistence type="inferred from homology"/>
<dbReference type="GO" id="GO:0003746">
    <property type="term" value="F:translation elongation factor activity"/>
    <property type="evidence" value="ECO:0007669"/>
    <property type="project" value="UniProtKB-KW"/>
</dbReference>
<keyword evidence="4" id="KW-0539">Nucleus</keyword>
<evidence type="ECO:0000256" key="4">
    <source>
        <dbReference type="ARBA" id="ARBA00023242"/>
    </source>
</evidence>
<dbReference type="EMBL" id="LCWF01000136">
    <property type="protein sequence ID" value="KKY17845.1"/>
    <property type="molecule type" value="Genomic_DNA"/>
</dbReference>
<feature type="compositionally biased region" description="Polar residues" evidence="5">
    <location>
        <begin position="239"/>
        <end position="260"/>
    </location>
</feature>
<evidence type="ECO:0000256" key="3">
    <source>
        <dbReference type="ARBA" id="ARBA00023163"/>
    </source>
</evidence>
<dbReference type="GO" id="GO:0016593">
    <property type="term" value="C:Cdc73/Paf1 complex"/>
    <property type="evidence" value="ECO:0007669"/>
    <property type="project" value="EnsemblFungi"/>
</dbReference>
<dbReference type="Pfam" id="PF05179">
    <property type="entry name" value="CDC73_C"/>
    <property type="match status" value="1"/>
</dbReference>
<feature type="region of interest" description="Disordered" evidence="5">
    <location>
        <begin position="230"/>
        <end position="277"/>
    </location>
</feature>
<keyword evidence="7" id="KW-0648">Protein biosynthesis</keyword>
<dbReference type="AlphaFoldDB" id="A0A0G2GLV8"/>
<dbReference type="FunFam" id="3.40.50.11990:FF:000003">
    <property type="entry name" value="Pol II transcription elongation factor subunit Cdc73"/>
    <property type="match status" value="1"/>
</dbReference>
<keyword evidence="7" id="KW-0251">Elongation factor</keyword>
<dbReference type="InterPro" id="IPR007852">
    <property type="entry name" value="Cdc73/Parafibromin"/>
</dbReference>
<gene>
    <name evidence="7" type="ORF">UCRPC4_g05310</name>
</gene>
<keyword evidence="8" id="KW-1185">Reference proteome</keyword>
<evidence type="ECO:0000313" key="8">
    <source>
        <dbReference type="Proteomes" id="UP000053317"/>
    </source>
</evidence>
<reference evidence="7 8" key="1">
    <citation type="submission" date="2015-05" db="EMBL/GenBank/DDBJ databases">
        <title>Distinctive expansion of gene families associated with plant cell wall degradation and secondary metabolism in the genomes of grapevine trunk pathogens.</title>
        <authorList>
            <person name="Lawrence D.P."/>
            <person name="Travadon R."/>
            <person name="Rolshausen P.E."/>
            <person name="Baumgartner K."/>
        </authorList>
    </citation>
    <scope>NUCLEOTIDE SEQUENCE [LARGE SCALE GENOMIC DNA]</scope>
    <source>
        <strain evidence="7">UCRPC4</strain>
    </source>
</reference>